<accession>A0ACB9Q229</accession>
<evidence type="ECO:0000313" key="1">
    <source>
        <dbReference type="EMBL" id="KAI4354863.1"/>
    </source>
</evidence>
<protein>
    <submittedName>
        <fullName evidence="1">Uncharacterized protein</fullName>
    </submittedName>
</protein>
<sequence length="327" mass="35623">MQVGREGRHSNFESSNAFSGFGGFGGFGFHRSVMPSLLNLRWFFIIRPFGSIFGPSSATSYMHKTNKEKGIRTEELNSDDEGGNNSNLDQPRTLIHLKEEQECDLQERPLPTKASENAKKAYLLAIKMGKRGREPDVAEFISALAAGNNAKLMVVACAGTADSTVLGLAAAARQTRGRVVCISSGEKELQNSRKALGVHGHGVEFVVGDAKRLLIDDYKGADFVLVDCGLNLDKEIFLAAFKGVNCDGALVVGYNVGHSGSRWRQLKASFLPIGEGLLVTKIDPKAKIQGGVEQRKKSHWIVEVDKCTGEEHIFRISSSSRKVQIQA</sequence>
<proteinExistence type="predicted"/>
<dbReference type="Proteomes" id="UP000828941">
    <property type="component" value="Chromosome 2"/>
</dbReference>
<comment type="caution">
    <text evidence="1">The sequence shown here is derived from an EMBL/GenBank/DDBJ whole genome shotgun (WGS) entry which is preliminary data.</text>
</comment>
<reference evidence="1 2" key="1">
    <citation type="journal article" date="2022" name="DNA Res.">
        <title>Chromosomal-level genome assembly of the orchid tree Bauhinia variegata (Leguminosae; Cercidoideae) supports the allotetraploid origin hypothesis of Bauhinia.</title>
        <authorList>
            <person name="Zhong Y."/>
            <person name="Chen Y."/>
            <person name="Zheng D."/>
            <person name="Pang J."/>
            <person name="Liu Y."/>
            <person name="Luo S."/>
            <person name="Meng S."/>
            <person name="Qian L."/>
            <person name="Wei D."/>
            <person name="Dai S."/>
            <person name="Zhou R."/>
        </authorList>
    </citation>
    <scope>NUCLEOTIDE SEQUENCE [LARGE SCALE GENOMIC DNA]</scope>
    <source>
        <strain evidence="1">BV-YZ2020</strain>
    </source>
</reference>
<dbReference type="EMBL" id="CM039427">
    <property type="protein sequence ID" value="KAI4354863.1"/>
    <property type="molecule type" value="Genomic_DNA"/>
</dbReference>
<organism evidence="1 2">
    <name type="scientific">Bauhinia variegata</name>
    <name type="common">Purple orchid tree</name>
    <name type="synonym">Phanera variegata</name>
    <dbReference type="NCBI Taxonomy" id="167791"/>
    <lineage>
        <taxon>Eukaryota</taxon>
        <taxon>Viridiplantae</taxon>
        <taxon>Streptophyta</taxon>
        <taxon>Embryophyta</taxon>
        <taxon>Tracheophyta</taxon>
        <taxon>Spermatophyta</taxon>
        <taxon>Magnoliopsida</taxon>
        <taxon>eudicotyledons</taxon>
        <taxon>Gunneridae</taxon>
        <taxon>Pentapetalae</taxon>
        <taxon>rosids</taxon>
        <taxon>fabids</taxon>
        <taxon>Fabales</taxon>
        <taxon>Fabaceae</taxon>
        <taxon>Cercidoideae</taxon>
        <taxon>Cercideae</taxon>
        <taxon>Bauhiniinae</taxon>
        <taxon>Bauhinia</taxon>
    </lineage>
</organism>
<keyword evidence="2" id="KW-1185">Reference proteome</keyword>
<evidence type="ECO:0000313" key="2">
    <source>
        <dbReference type="Proteomes" id="UP000828941"/>
    </source>
</evidence>
<gene>
    <name evidence="1" type="ORF">L6164_003692</name>
</gene>
<name>A0ACB9Q229_BAUVA</name>